<comment type="caution">
    <text evidence="6">The sequence shown here is derived from an EMBL/GenBank/DDBJ whole genome shotgun (WGS) entry which is preliminary data.</text>
</comment>
<dbReference type="PRINTS" id="PR01713">
    <property type="entry name" value="NUCEPIMERASE"/>
</dbReference>
<dbReference type="InterPro" id="IPR036291">
    <property type="entry name" value="NAD(P)-bd_dom_sf"/>
</dbReference>
<protein>
    <submittedName>
        <fullName evidence="6">dTDP-glucose 4,6-dehydratase</fullName>
        <ecNumber evidence="6">4.2.1.46</ecNumber>
    </submittedName>
</protein>
<evidence type="ECO:0000313" key="6">
    <source>
        <dbReference type="EMBL" id="MCS3919000.1"/>
    </source>
</evidence>
<dbReference type="RefSeq" id="WP_259095081.1">
    <property type="nucleotide sequence ID" value="NZ_CP130454.1"/>
</dbReference>
<feature type="domain" description="NAD-dependent epimerase/dehydratase" evidence="5">
    <location>
        <begin position="3"/>
        <end position="229"/>
    </location>
</feature>
<evidence type="ECO:0000256" key="4">
    <source>
        <dbReference type="ARBA" id="ARBA00023239"/>
    </source>
</evidence>
<keyword evidence="2" id="KW-0210">Decarboxylase</keyword>
<dbReference type="SUPFAM" id="SSF51735">
    <property type="entry name" value="NAD(P)-binding Rossmann-fold domains"/>
    <property type="match status" value="1"/>
</dbReference>
<gene>
    <name evidence="6" type="ORF">M2350_001400</name>
</gene>
<sequence length="319" mass="36072">MRVLVTGGAGFLGSHICDRLIAEGHTVICLDSLLTGREKNIAHLLEHPRFIFFRYDITQPFYIAEKVDWVLHFASPASPKDYAANPIHTLKVGGLGTYHMLGLAKAHKAKFLLASTSEVYGDPEVHPQPESYWGHVNPIGPRSCYDEAKRFAEALTMAYWRQHGVDVRIVRIFNTVGPRMRIDDGRVFPTFIAQALKGEPITVYGDGSQTRSFCYVDDLIEGIMRVMEWTPPETGDELDRVFNLGNPEEITVLEFAHLVKEVTGSESPIVFCPLPKDDPRQRRPDITKARTVLGWQPKVSLREALERTIPYFRQELGLQ</sequence>
<accession>A0ABT2EQ34</accession>
<dbReference type="PANTHER" id="PTHR43078">
    <property type="entry name" value="UDP-GLUCURONIC ACID DECARBOXYLASE-RELATED"/>
    <property type="match status" value="1"/>
</dbReference>
<evidence type="ECO:0000256" key="1">
    <source>
        <dbReference type="ARBA" id="ARBA00001911"/>
    </source>
</evidence>
<keyword evidence="7" id="KW-1185">Reference proteome</keyword>
<dbReference type="PANTHER" id="PTHR43078:SF6">
    <property type="entry name" value="UDP-GLUCURONIC ACID DECARBOXYLASE 1"/>
    <property type="match status" value="1"/>
</dbReference>
<dbReference type="EC" id="4.2.1.46" evidence="6"/>
<dbReference type="CDD" id="cd05230">
    <property type="entry name" value="UGD_SDR_e"/>
    <property type="match status" value="1"/>
</dbReference>
<keyword evidence="3" id="KW-0520">NAD</keyword>
<dbReference type="Pfam" id="PF01370">
    <property type="entry name" value="Epimerase"/>
    <property type="match status" value="1"/>
</dbReference>
<dbReference type="InterPro" id="IPR044516">
    <property type="entry name" value="UXS-like"/>
</dbReference>
<keyword evidence="4 6" id="KW-0456">Lyase</keyword>
<dbReference type="EMBL" id="JANUCP010000002">
    <property type="protein sequence ID" value="MCS3919000.1"/>
    <property type="molecule type" value="Genomic_DNA"/>
</dbReference>
<evidence type="ECO:0000256" key="3">
    <source>
        <dbReference type="ARBA" id="ARBA00023027"/>
    </source>
</evidence>
<evidence type="ECO:0000313" key="7">
    <source>
        <dbReference type="Proteomes" id="UP001204798"/>
    </source>
</evidence>
<dbReference type="Proteomes" id="UP001204798">
    <property type="component" value="Unassembled WGS sequence"/>
</dbReference>
<dbReference type="Gene3D" id="3.40.50.720">
    <property type="entry name" value="NAD(P)-binding Rossmann-like Domain"/>
    <property type="match status" value="1"/>
</dbReference>
<dbReference type="GO" id="GO:0008460">
    <property type="term" value="F:dTDP-glucose 4,6-dehydratase activity"/>
    <property type="evidence" value="ECO:0007669"/>
    <property type="project" value="UniProtKB-EC"/>
</dbReference>
<organism evidence="6 7">
    <name type="scientific">Candidatus Fervidibacter sacchari</name>
    <dbReference type="NCBI Taxonomy" id="1448929"/>
    <lineage>
        <taxon>Bacteria</taxon>
        <taxon>Candidatus Fervidibacterota</taxon>
        <taxon>Candidatus Fervidibacter</taxon>
    </lineage>
</organism>
<dbReference type="InterPro" id="IPR001509">
    <property type="entry name" value="Epimerase_deHydtase"/>
</dbReference>
<name>A0ABT2EQ34_9BACT</name>
<evidence type="ECO:0000259" key="5">
    <source>
        <dbReference type="Pfam" id="PF01370"/>
    </source>
</evidence>
<proteinExistence type="predicted"/>
<evidence type="ECO:0000256" key="2">
    <source>
        <dbReference type="ARBA" id="ARBA00022793"/>
    </source>
</evidence>
<comment type="cofactor">
    <cofactor evidence="1">
        <name>NAD(+)</name>
        <dbReference type="ChEBI" id="CHEBI:57540"/>
    </cofactor>
</comment>
<reference evidence="6 7" key="1">
    <citation type="submission" date="2022-08" db="EMBL/GenBank/DDBJ databases">
        <title>Bacterial and archaeal communities from various locations to study Microbial Dark Matter (Phase II).</title>
        <authorList>
            <person name="Stepanauskas R."/>
        </authorList>
    </citation>
    <scope>NUCLEOTIDE SEQUENCE [LARGE SCALE GENOMIC DNA]</scope>
    <source>
        <strain evidence="6 7">PD1</strain>
    </source>
</reference>